<evidence type="ECO:0000313" key="3">
    <source>
        <dbReference type="Proteomes" id="UP000515908"/>
    </source>
</evidence>
<dbReference type="EMBL" id="LR877158">
    <property type="protein sequence ID" value="CAD2219560.1"/>
    <property type="molecule type" value="Genomic_DNA"/>
</dbReference>
<keyword evidence="3" id="KW-1185">Reference proteome</keyword>
<dbReference type="VEuPathDB" id="TriTrypDB:ADEAN_000706900"/>
<feature type="compositionally biased region" description="Basic and acidic residues" evidence="1">
    <location>
        <begin position="41"/>
        <end position="59"/>
    </location>
</feature>
<name>A0A7G2CI72_9TRYP</name>
<sequence>MSNNTANTNTNNSSKPTSNNNETGYVKRRRRDSVSLHHKVTSPDETRGKDLSEAERVTGENEAMADIKILLDFMEEEAHKEGGGEGGAPAGGNSPVPLVDTSDSPFSPPGPRRRRETRKPTL</sequence>
<accession>A0A7G2CI72</accession>
<proteinExistence type="predicted"/>
<organism evidence="2 3">
    <name type="scientific">Angomonas deanei</name>
    <dbReference type="NCBI Taxonomy" id="59799"/>
    <lineage>
        <taxon>Eukaryota</taxon>
        <taxon>Discoba</taxon>
        <taxon>Euglenozoa</taxon>
        <taxon>Kinetoplastea</taxon>
        <taxon>Metakinetoplastina</taxon>
        <taxon>Trypanosomatida</taxon>
        <taxon>Trypanosomatidae</taxon>
        <taxon>Strigomonadinae</taxon>
        <taxon>Angomonas</taxon>
    </lineage>
</organism>
<evidence type="ECO:0000313" key="2">
    <source>
        <dbReference type="EMBL" id="CAD2219560.1"/>
    </source>
</evidence>
<dbReference type="AlphaFoldDB" id="A0A7G2CI72"/>
<dbReference type="Proteomes" id="UP000515908">
    <property type="component" value="Chromosome 14"/>
</dbReference>
<gene>
    <name evidence="2" type="ORF">ADEAN_000706900</name>
</gene>
<feature type="compositionally biased region" description="Basic residues" evidence="1">
    <location>
        <begin position="111"/>
        <end position="122"/>
    </location>
</feature>
<evidence type="ECO:0000256" key="1">
    <source>
        <dbReference type="SAM" id="MobiDB-lite"/>
    </source>
</evidence>
<feature type="compositionally biased region" description="Basic residues" evidence="1">
    <location>
        <begin position="26"/>
        <end position="40"/>
    </location>
</feature>
<protein>
    <submittedName>
        <fullName evidence="2">Uncharacterized protein</fullName>
    </submittedName>
</protein>
<reference evidence="2 3" key="1">
    <citation type="submission" date="2020-08" db="EMBL/GenBank/DDBJ databases">
        <authorList>
            <person name="Newling K."/>
            <person name="Davey J."/>
            <person name="Forrester S."/>
        </authorList>
    </citation>
    <scope>NUCLEOTIDE SEQUENCE [LARGE SCALE GENOMIC DNA]</scope>
    <source>
        <strain evidence="3">Crithidia deanei Carvalho (ATCC PRA-265)</strain>
    </source>
</reference>
<feature type="compositionally biased region" description="Low complexity" evidence="1">
    <location>
        <begin position="1"/>
        <end position="21"/>
    </location>
</feature>
<feature type="region of interest" description="Disordered" evidence="1">
    <location>
        <begin position="1"/>
        <end position="122"/>
    </location>
</feature>